<comment type="caution">
    <text evidence="2">The sequence shown here is derived from an EMBL/GenBank/DDBJ whole genome shotgun (WGS) entry which is preliminary data.</text>
</comment>
<dbReference type="PANTHER" id="PTHR33678">
    <property type="entry name" value="BLL1576 PROTEIN"/>
    <property type="match status" value="1"/>
</dbReference>
<dbReference type="InterPro" id="IPR004291">
    <property type="entry name" value="Transposase_IS66_central"/>
</dbReference>
<gene>
    <name evidence="2" type="ORF">H9807_09275</name>
</gene>
<dbReference type="EMBL" id="DXAV01000076">
    <property type="protein sequence ID" value="HIZ92287.1"/>
    <property type="molecule type" value="Genomic_DNA"/>
</dbReference>
<evidence type="ECO:0000313" key="3">
    <source>
        <dbReference type="Proteomes" id="UP000824108"/>
    </source>
</evidence>
<dbReference type="InterPro" id="IPR052344">
    <property type="entry name" value="Transposase-related"/>
</dbReference>
<dbReference type="PANTHER" id="PTHR33678:SF1">
    <property type="entry name" value="BLL1576 PROTEIN"/>
    <property type="match status" value="1"/>
</dbReference>
<protein>
    <submittedName>
        <fullName evidence="2">IS66 family transposase</fullName>
    </submittedName>
</protein>
<feature type="domain" description="Transposase IS66 central" evidence="1">
    <location>
        <begin position="1"/>
        <end position="177"/>
    </location>
</feature>
<accession>A0A9D2KEX1</accession>
<reference evidence="2" key="2">
    <citation type="submission" date="2021-04" db="EMBL/GenBank/DDBJ databases">
        <authorList>
            <person name="Gilroy R."/>
        </authorList>
    </citation>
    <scope>NUCLEOTIDE SEQUENCE</scope>
    <source>
        <strain evidence="2">CHK118-2852</strain>
    </source>
</reference>
<dbReference type="AlphaFoldDB" id="A0A9D2KEX1"/>
<dbReference type="Proteomes" id="UP000824108">
    <property type="component" value="Unassembled WGS sequence"/>
</dbReference>
<proteinExistence type="predicted"/>
<name>A0A9D2KEX1_9BACE</name>
<evidence type="ECO:0000259" key="1">
    <source>
        <dbReference type="Pfam" id="PF03050"/>
    </source>
</evidence>
<dbReference type="Pfam" id="PF03050">
    <property type="entry name" value="DDE_Tnp_IS66"/>
    <property type="match status" value="1"/>
</dbReference>
<organism evidence="2 3">
    <name type="scientific">Candidatus Bacteroides merdavium</name>
    <dbReference type="NCBI Taxonomy" id="2838472"/>
    <lineage>
        <taxon>Bacteria</taxon>
        <taxon>Pseudomonadati</taxon>
        <taxon>Bacteroidota</taxon>
        <taxon>Bacteroidia</taxon>
        <taxon>Bacteroidales</taxon>
        <taxon>Bacteroidaceae</taxon>
        <taxon>Bacteroides</taxon>
    </lineage>
</organism>
<sequence length="177" mass="20456">MAGASVLADIIVGKSVYHLPFYRLIQQYRESGITISDSTMGGWYEAAVEKLKLLYDILRRQILSSEYVQIDESVIPVIDNEKHKARKGYEWCVRDAITGDVMFYYDRGSRGHHVAREILGGYRGNVQCDGYEAYDQFEKMPGITVHGCWTYVRRKFVDSLKENERLAMEGILFIRKL</sequence>
<evidence type="ECO:0000313" key="2">
    <source>
        <dbReference type="EMBL" id="HIZ92287.1"/>
    </source>
</evidence>
<reference evidence="2" key="1">
    <citation type="journal article" date="2021" name="PeerJ">
        <title>Extensive microbial diversity within the chicken gut microbiome revealed by metagenomics and culture.</title>
        <authorList>
            <person name="Gilroy R."/>
            <person name="Ravi A."/>
            <person name="Getino M."/>
            <person name="Pursley I."/>
            <person name="Horton D.L."/>
            <person name="Alikhan N.F."/>
            <person name="Baker D."/>
            <person name="Gharbi K."/>
            <person name="Hall N."/>
            <person name="Watson M."/>
            <person name="Adriaenssens E.M."/>
            <person name="Foster-Nyarko E."/>
            <person name="Jarju S."/>
            <person name="Secka A."/>
            <person name="Antonio M."/>
            <person name="Oren A."/>
            <person name="Chaudhuri R.R."/>
            <person name="La Ragione R."/>
            <person name="Hildebrand F."/>
            <person name="Pallen M.J."/>
        </authorList>
    </citation>
    <scope>NUCLEOTIDE SEQUENCE</scope>
    <source>
        <strain evidence="2">CHK118-2852</strain>
    </source>
</reference>